<proteinExistence type="predicted"/>
<keyword evidence="2" id="KW-1185">Reference proteome</keyword>
<evidence type="ECO:0000313" key="2">
    <source>
        <dbReference type="Proteomes" id="UP000184147"/>
    </source>
</evidence>
<dbReference type="RefSeq" id="WP_073362887.1">
    <property type="nucleotide sequence ID" value="NZ_FQVQ01000006.1"/>
</dbReference>
<dbReference type="Proteomes" id="UP000184147">
    <property type="component" value="Unassembled WGS sequence"/>
</dbReference>
<reference evidence="1 2" key="1">
    <citation type="submission" date="2016-11" db="EMBL/GenBank/DDBJ databases">
        <authorList>
            <person name="Jaros S."/>
            <person name="Januszkiewicz K."/>
            <person name="Wedrychowicz H."/>
        </authorList>
    </citation>
    <scope>NUCLEOTIDE SEQUENCE [LARGE SCALE GENOMIC DNA]</scope>
    <source>
        <strain evidence="1 2">DSM 25660</strain>
    </source>
</reference>
<accession>A0A1M5AKH2</accession>
<evidence type="ECO:0000313" key="1">
    <source>
        <dbReference type="EMBL" id="SHF30761.1"/>
    </source>
</evidence>
<organism evidence="1 2">
    <name type="scientific">Flavobacterium fontis</name>
    <dbReference type="NCBI Taxonomy" id="1124188"/>
    <lineage>
        <taxon>Bacteria</taxon>
        <taxon>Pseudomonadati</taxon>
        <taxon>Bacteroidota</taxon>
        <taxon>Flavobacteriia</taxon>
        <taxon>Flavobacteriales</taxon>
        <taxon>Flavobacteriaceae</taxon>
        <taxon>Flavobacterium</taxon>
    </lineage>
</organism>
<dbReference type="EMBL" id="FQVQ01000006">
    <property type="protein sequence ID" value="SHF30761.1"/>
    <property type="molecule type" value="Genomic_DNA"/>
</dbReference>
<dbReference type="STRING" id="1124188.SAMN05444377_106117"/>
<dbReference type="OrthoDB" id="1099822at2"/>
<sequence>MKTSFFSLLLLLLVGACKPQSEEATAAQGQVKDSTITGSDKDENGCLASAGYTWSKLNKECVRMFTGLQLNPVDQANTEDETLAAYVLFSEDRKQAEVFLPNQESMVLTRASEGSPWVKNDYQLVAWKGFIFKKGETTLYAGDGEIGQKVTGSADPEAE</sequence>
<dbReference type="AlphaFoldDB" id="A0A1M5AKH2"/>
<name>A0A1M5AKH2_9FLAO</name>
<evidence type="ECO:0008006" key="3">
    <source>
        <dbReference type="Google" id="ProtNLM"/>
    </source>
</evidence>
<protein>
    <recommendedName>
        <fullName evidence="3">Lipoprotein</fullName>
    </recommendedName>
</protein>
<dbReference type="PROSITE" id="PS51257">
    <property type="entry name" value="PROKAR_LIPOPROTEIN"/>
    <property type="match status" value="1"/>
</dbReference>
<gene>
    <name evidence="1" type="ORF">SAMN05444377_106117</name>
</gene>